<comment type="function">
    <text evidence="10 11">Involved in cell wall formation. Catalyzes the final step in the synthesis of UDP-N-acetylmuramoyl-pentapeptide, the precursor of murein.</text>
</comment>
<feature type="binding site" evidence="10">
    <location>
        <begin position="122"/>
        <end position="128"/>
    </location>
    <ligand>
        <name>ATP</name>
        <dbReference type="ChEBI" id="CHEBI:30616"/>
    </ligand>
</feature>
<evidence type="ECO:0000256" key="10">
    <source>
        <dbReference type="HAMAP-Rule" id="MF_02019"/>
    </source>
</evidence>
<dbReference type="SUPFAM" id="SSF63418">
    <property type="entry name" value="MurE/MurF N-terminal domain"/>
    <property type="match status" value="1"/>
</dbReference>
<dbReference type="HAMAP" id="MF_02019">
    <property type="entry name" value="MurF"/>
    <property type="match status" value="1"/>
</dbReference>
<dbReference type="PANTHER" id="PTHR43024:SF1">
    <property type="entry name" value="UDP-N-ACETYLMURAMOYL-TRIPEPTIDE--D-ALANYL-D-ALANINE LIGASE"/>
    <property type="match status" value="1"/>
</dbReference>
<keyword evidence="2 10" id="KW-0436">Ligase</keyword>
<evidence type="ECO:0000256" key="1">
    <source>
        <dbReference type="ARBA" id="ARBA00022490"/>
    </source>
</evidence>
<dbReference type="Gene3D" id="3.90.190.20">
    <property type="entry name" value="Mur ligase, C-terminal domain"/>
    <property type="match status" value="1"/>
</dbReference>
<dbReference type="Pfam" id="PF08245">
    <property type="entry name" value="Mur_ligase_M"/>
    <property type="match status" value="1"/>
</dbReference>
<dbReference type="RefSeq" id="WP_260977517.1">
    <property type="nucleotide sequence ID" value="NZ_JAOANI010000028.1"/>
</dbReference>
<evidence type="ECO:0000313" key="15">
    <source>
        <dbReference type="EMBL" id="MCT7360688.1"/>
    </source>
</evidence>
<keyword evidence="16" id="KW-1185">Reference proteome</keyword>
<evidence type="ECO:0000256" key="4">
    <source>
        <dbReference type="ARBA" id="ARBA00022741"/>
    </source>
</evidence>
<keyword evidence="5 10" id="KW-0067">ATP-binding</keyword>
<dbReference type="GO" id="GO:0008360">
    <property type="term" value="P:regulation of cell shape"/>
    <property type="evidence" value="ECO:0007669"/>
    <property type="project" value="UniProtKB-KW"/>
</dbReference>
<dbReference type="Gene3D" id="3.40.1190.10">
    <property type="entry name" value="Mur-like, catalytic domain"/>
    <property type="match status" value="1"/>
</dbReference>
<evidence type="ECO:0000259" key="14">
    <source>
        <dbReference type="Pfam" id="PF08245"/>
    </source>
</evidence>
<comment type="caution">
    <text evidence="15">The sequence shown here is derived from an EMBL/GenBank/DDBJ whole genome shotgun (WGS) entry which is preliminary data.</text>
</comment>
<keyword evidence="7 10" id="KW-0573">Peptidoglycan synthesis</keyword>
<sequence>MLSNVSLLQLLNIVHGQLQLTIETQGADNVPDVVIRGVSTDSRKISAGDLYVPLSGERFNGHHFITQAAEQGAVAALIDQDVDAGLAARLPLIRVTDCLIALGQIAGWNRSQFHGPVVAVTGSAGKTSVKQLMSSVLAQRYCTWMTQGNLNNHIGAPLTLLALAPEHEAAVIELGASGAGEIAYTAQWVKPQVGIITNAAEAHLEGFGSLNGVVQTKGELLDFIQPGGYAVLNADDDFYGVWAERSAAVKQLSFGFSAAADVRASSLQCDLEGSHFVLHLDGEADTVRLPLLGEHNVRNALAVTAAAYALGLSAAEIIQGLQQATTVSGRLHWLEGQSGQRILNDAYNANPASVKAAINVLKHAPRSWLVLGDMAELGENELGAHADIGRYAHDQGIQHLLATGERSRKTTEAFGAGAHWFATKQELVRYLQQQTGNQDVILVKGSRSAGMDQVVQALQMNTEED</sequence>
<evidence type="ECO:0000313" key="16">
    <source>
        <dbReference type="Proteomes" id="UP001147830"/>
    </source>
</evidence>
<dbReference type="EC" id="6.3.2.10" evidence="10 11"/>
<dbReference type="Proteomes" id="UP001147830">
    <property type="component" value="Unassembled WGS sequence"/>
</dbReference>
<protein>
    <recommendedName>
        <fullName evidence="10 11">UDP-N-acetylmuramoyl-tripeptide--D-alanyl-D-alanine ligase</fullName>
        <ecNumber evidence="10 11">6.3.2.10</ecNumber>
    </recommendedName>
    <alternativeName>
        <fullName evidence="10">D-alanyl-D-alanine-adding enzyme</fullName>
    </alternativeName>
</protein>
<feature type="domain" description="Mur ligase central" evidence="14">
    <location>
        <begin position="120"/>
        <end position="307"/>
    </location>
</feature>
<comment type="catalytic activity">
    <reaction evidence="10 11">
        <text>D-alanyl-D-alanine + UDP-N-acetyl-alpha-D-muramoyl-L-alanyl-gamma-D-glutamyl-meso-2,6-diaminopimelate + ATP = UDP-N-acetyl-alpha-D-muramoyl-L-alanyl-gamma-D-glutamyl-meso-2,6-diaminopimeloyl-D-alanyl-D-alanine + ADP + phosphate + H(+)</text>
        <dbReference type="Rhea" id="RHEA:28374"/>
        <dbReference type="ChEBI" id="CHEBI:15378"/>
        <dbReference type="ChEBI" id="CHEBI:30616"/>
        <dbReference type="ChEBI" id="CHEBI:43474"/>
        <dbReference type="ChEBI" id="CHEBI:57822"/>
        <dbReference type="ChEBI" id="CHEBI:61386"/>
        <dbReference type="ChEBI" id="CHEBI:83905"/>
        <dbReference type="ChEBI" id="CHEBI:456216"/>
        <dbReference type="EC" id="6.3.2.10"/>
    </reaction>
</comment>
<feature type="domain" description="Mur ligase N-terminal catalytic" evidence="12">
    <location>
        <begin position="35"/>
        <end position="106"/>
    </location>
</feature>
<dbReference type="Pfam" id="PF01225">
    <property type="entry name" value="Mur_ligase"/>
    <property type="match status" value="1"/>
</dbReference>
<dbReference type="GO" id="GO:0009252">
    <property type="term" value="P:peptidoglycan biosynthetic process"/>
    <property type="evidence" value="ECO:0007669"/>
    <property type="project" value="UniProtKB-UniRule"/>
</dbReference>
<keyword evidence="8 10" id="KW-0131">Cell cycle</keyword>
<reference evidence="15" key="2">
    <citation type="submission" date="2022-08" db="EMBL/GenBank/DDBJ databases">
        <authorList>
            <person name="Dong C."/>
        </authorList>
    </citation>
    <scope>NUCLEOTIDE SEQUENCE</scope>
    <source>
        <strain evidence="15">59MF3M-4</strain>
    </source>
</reference>
<feature type="domain" description="Mur ligase C-terminal" evidence="13">
    <location>
        <begin position="329"/>
        <end position="447"/>
    </location>
</feature>
<organism evidence="15 16">
    <name type="scientific">Thalassolituus pacificus</name>
    <dbReference type="NCBI Taxonomy" id="2975440"/>
    <lineage>
        <taxon>Bacteria</taxon>
        <taxon>Pseudomonadati</taxon>
        <taxon>Pseudomonadota</taxon>
        <taxon>Gammaproteobacteria</taxon>
        <taxon>Oceanospirillales</taxon>
        <taxon>Oceanospirillaceae</taxon>
        <taxon>Thalassolituus</taxon>
    </lineage>
</organism>
<dbReference type="GO" id="GO:0005737">
    <property type="term" value="C:cytoplasm"/>
    <property type="evidence" value="ECO:0007669"/>
    <property type="project" value="UniProtKB-SubCell"/>
</dbReference>
<evidence type="ECO:0000256" key="2">
    <source>
        <dbReference type="ARBA" id="ARBA00022598"/>
    </source>
</evidence>
<accession>A0A9X2WHY2</accession>
<dbReference type="GO" id="GO:0051301">
    <property type="term" value="P:cell division"/>
    <property type="evidence" value="ECO:0007669"/>
    <property type="project" value="UniProtKB-KW"/>
</dbReference>
<proteinExistence type="inferred from homology"/>
<dbReference type="NCBIfam" id="TIGR01143">
    <property type="entry name" value="murF"/>
    <property type="match status" value="1"/>
</dbReference>
<keyword evidence="6 10" id="KW-0133">Cell shape</keyword>
<evidence type="ECO:0000256" key="5">
    <source>
        <dbReference type="ARBA" id="ARBA00022840"/>
    </source>
</evidence>
<dbReference type="EMBL" id="JAOANI010000028">
    <property type="protein sequence ID" value="MCT7360688.1"/>
    <property type="molecule type" value="Genomic_DNA"/>
</dbReference>
<evidence type="ECO:0000259" key="12">
    <source>
        <dbReference type="Pfam" id="PF01225"/>
    </source>
</evidence>
<dbReference type="SUPFAM" id="SSF53623">
    <property type="entry name" value="MurD-like peptide ligases, catalytic domain"/>
    <property type="match status" value="1"/>
</dbReference>
<dbReference type="InterPro" id="IPR004101">
    <property type="entry name" value="Mur_ligase_C"/>
</dbReference>
<dbReference type="InterPro" id="IPR036615">
    <property type="entry name" value="Mur_ligase_C_dom_sf"/>
</dbReference>
<name>A0A9X2WHY2_9GAMM</name>
<keyword evidence="3 10" id="KW-0132">Cell division</keyword>
<dbReference type="GO" id="GO:0071555">
    <property type="term" value="P:cell wall organization"/>
    <property type="evidence" value="ECO:0007669"/>
    <property type="project" value="UniProtKB-KW"/>
</dbReference>
<keyword evidence="4 10" id="KW-0547">Nucleotide-binding</keyword>
<dbReference type="Pfam" id="PF02875">
    <property type="entry name" value="Mur_ligase_C"/>
    <property type="match status" value="1"/>
</dbReference>
<comment type="subcellular location">
    <subcellularLocation>
        <location evidence="10 11">Cytoplasm</location>
    </subcellularLocation>
</comment>
<evidence type="ECO:0000259" key="13">
    <source>
        <dbReference type="Pfam" id="PF02875"/>
    </source>
</evidence>
<dbReference type="InterPro" id="IPR035911">
    <property type="entry name" value="MurE/MurF_N"/>
</dbReference>
<gene>
    <name evidence="10" type="primary">murF</name>
    <name evidence="15" type="ORF">NYR02_16830</name>
</gene>
<dbReference type="InterPro" id="IPR051046">
    <property type="entry name" value="MurCDEF_CellWall_CoF430Synth"/>
</dbReference>
<dbReference type="SUPFAM" id="SSF53244">
    <property type="entry name" value="MurD-like peptide ligases, peptide-binding domain"/>
    <property type="match status" value="1"/>
</dbReference>
<dbReference type="PANTHER" id="PTHR43024">
    <property type="entry name" value="UDP-N-ACETYLMURAMOYL-TRIPEPTIDE--D-ALANYL-D-ALANINE LIGASE"/>
    <property type="match status" value="1"/>
</dbReference>
<dbReference type="InterPro" id="IPR036565">
    <property type="entry name" value="Mur-like_cat_sf"/>
</dbReference>
<dbReference type="InterPro" id="IPR013221">
    <property type="entry name" value="Mur_ligase_cen"/>
</dbReference>
<comment type="similarity">
    <text evidence="10">Belongs to the MurCDEF family. MurF subfamily.</text>
</comment>
<dbReference type="InterPro" id="IPR000713">
    <property type="entry name" value="Mur_ligase_N"/>
</dbReference>
<evidence type="ECO:0000256" key="9">
    <source>
        <dbReference type="ARBA" id="ARBA00023316"/>
    </source>
</evidence>
<evidence type="ECO:0000256" key="6">
    <source>
        <dbReference type="ARBA" id="ARBA00022960"/>
    </source>
</evidence>
<dbReference type="GO" id="GO:0047480">
    <property type="term" value="F:UDP-N-acetylmuramoyl-tripeptide-D-alanyl-D-alanine ligase activity"/>
    <property type="evidence" value="ECO:0007669"/>
    <property type="project" value="UniProtKB-UniRule"/>
</dbReference>
<keyword evidence="9 10" id="KW-0961">Cell wall biogenesis/degradation</keyword>
<evidence type="ECO:0000256" key="8">
    <source>
        <dbReference type="ARBA" id="ARBA00023306"/>
    </source>
</evidence>
<dbReference type="Gene3D" id="3.40.1390.10">
    <property type="entry name" value="MurE/MurF, N-terminal domain"/>
    <property type="match status" value="1"/>
</dbReference>
<dbReference type="AlphaFoldDB" id="A0A9X2WHY2"/>
<evidence type="ECO:0000256" key="3">
    <source>
        <dbReference type="ARBA" id="ARBA00022618"/>
    </source>
</evidence>
<dbReference type="InterPro" id="IPR005863">
    <property type="entry name" value="UDP-N-AcMur_synth"/>
</dbReference>
<evidence type="ECO:0000256" key="7">
    <source>
        <dbReference type="ARBA" id="ARBA00022984"/>
    </source>
</evidence>
<reference evidence="15" key="1">
    <citation type="journal article" date="2022" name="Front. Microbiol.">
        <title>Genome-based taxonomic rearrangement of Oceanobacter-related bacteria including the description of Thalassolituus hydrocarbonoclasticus sp. nov. and Thalassolituus pacificus sp. nov. and emended description of the genus Thalassolituus.</title>
        <authorList>
            <person name="Dong C."/>
            <person name="Wei L."/>
            <person name="Wang J."/>
            <person name="Lai Q."/>
            <person name="Huang Z."/>
            <person name="Shao Z."/>
        </authorList>
    </citation>
    <scope>NUCLEOTIDE SEQUENCE</scope>
    <source>
        <strain evidence="15">59MF3M-4</strain>
    </source>
</reference>
<keyword evidence="1 10" id="KW-0963">Cytoplasm</keyword>
<evidence type="ECO:0000256" key="11">
    <source>
        <dbReference type="RuleBase" id="RU004136"/>
    </source>
</evidence>
<dbReference type="GO" id="GO:0005524">
    <property type="term" value="F:ATP binding"/>
    <property type="evidence" value="ECO:0007669"/>
    <property type="project" value="UniProtKB-UniRule"/>
</dbReference>
<comment type="pathway">
    <text evidence="10 11">Cell wall biogenesis; peptidoglycan biosynthesis.</text>
</comment>